<gene>
    <name evidence="1" type="ORF">BN59_03637</name>
</gene>
<organism evidence="1 2">
    <name type="scientific">Legionella massiliensis</name>
    <dbReference type="NCBI Taxonomy" id="1034943"/>
    <lineage>
        <taxon>Bacteria</taxon>
        <taxon>Pseudomonadati</taxon>
        <taxon>Pseudomonadota</taxon>
        <taxon>Gammaproteobacteria</taxon>
        <taxon>Legionellales</taxon>
        <taxon>Legionellaceae</taxon>
        <taxon>Legionella</taxon>
    </lineage>
</organism>
<evidence type="ECO:0000313" key="2">
    <source>
        <dbReference type="Proteomes" id="UP000044071"/>
    </source>
</evidence>
<dbReference type="AlphaFoldDB" id="A0A078L5F4"/>
<dbReference type="EMBL" id="CCSB01000004">
    <property type="protein sequence ID" value="CDZ79319.1"/>
    <property type="molecule type" value="Genomic_DNA"/>
</dbReference>
<reference evidence="1 2" key="1">
    <citation type="submission" date="2014-06" db="EMBL/GenBank/DDBJ databases">
        <authorList>
            <person name="Urmite Genomes Urmite Genomes"/>
        </authorList>
    </citation>
    <scope>NUCLEOTIDE SEQUENCE [LARGE SCALE GENOMIC DNA]</scope>
</reference>
<dbReference type="eggNOG" id="ENOG5030957">
    <property type="taxonomic scope" value="Bacteria"/>
</dbReference>
<sequence>MTTIALLDVDNTLLFNGNDLNYALLNSLLEKGVKDVYLFTNMGLEDINTCGQELFPMSRHAIIQEMQRLGFNVQGVITQADAGNYDNQQQLQPVGTLFKQLYTPLMQKVLKEPLDLQTFNSDPETICDYYLNLLAFTRAENIMKARLDTPSGQTRNISLPQLTLLDTLTQKEVVANRGMLMEALKQGLIPKPYRICLSPEGGETLTVRGSDFPAGTANKALIMEAFLQQFAASDPNLSILYFDDSPEQLEACQLAVANYNKTHSNPVHLSTQQVSRNYGVANSDHLNYTKAIKEAQAPKIINQALKDVAHRYTGALYDQAGAAKFIRSHLDTMNYQQYIELAKVALTGNRVMFNPAGAHSAFYCLRIAMILAENDEQEQQVINSCRQIMGHYSYNQLKIQDVDDNLKQTYSTLMEKTATDDKEKIAKITTRFEDLKENLGKTAPSSQFSSVLGIFAPKSRTSDHAPQSLHNGLNK</sequence>
<proteinExistence type="predicted"/>
<dbReference type="RefSeq" id="WP_044012532.1">
    <property type="nucleotide sequence ID" value="NZ_CCVW01000004.1"/>
</dbReference>
<dbReference type="STRING" id="1034943.BN59_03637"/>
<dbReference type="Proteomes" id="UP000044071">
    <property type="component" value="Unassembled WGS sequence"/>
</dbReference>
<evidence type="ECO:0000313" key="1">
    <source>
        <dbReference type="EMBL" id="CDZ79319.1"/>
    </source>
</evidence>
<dbReference type="OrthoDB" id="5654404at2"/>
<protein>
    <submittedName>
        <fullName evidence="1">Uncharacterized protein</fullName>
    </submittedName>
</protein>
<name>A0A078L5F4_9GAMM</name>
<accession>A0A078L5F4</accession>
<keyword evidence="2" id="KW-1185">Reference proteome</keyword>